<dbReference type="CDD" id="cd14442">
    <property type="entry name" value="AlgJ_like"/>
    <property type="match status" value="1"/>
</dbReference>
<evidence type="ECO:0000256" key="16">
    <source>
        <dbReference type="SAM" id="Phobius"/>
    </source>
</evidence>
<dbReference type="UniPathway" id="UPA00286"/>
<keyword evidence="16" id="KW-0812">Transmembrane</keyword>
<keyword evidence="16" id="KW-1133">Transmembrane helix</keyword>
<dbReference type="InterPro" id="IPR031811">
    <property type="entry name" value="ALGX/ALGJ_SGNH-like"/>
</dbReference>
<keyword evidence="12 16" id="KW-0472">Membrane</keyword>
<dbReference type="GO" id="GO:0042597">
    <property type="term" value="C:periplasmic space"/>
    <property type="evidence" value="ECO:0007669"/>
    <property type="project" value="UniProtKB-SubCell"/>
</dbReference>
<protein>
    <recommendedName>
        <fullName evidence="5">Probable alginate O-acetylase AlgJ</fullName>
    </recommendedName>
    <alternativeName>
        <fullName evidence="14">Alginate biosynthesis protein AlgJ</fullName>
    </alternativeName>
</protein>
<dbReference type="AlphaFoldDB" id="A0A3M5W9L0"/>
<feature type="domain" description="AlgX/AlgJ SGNH hydrolase-like" evidence="17">
    <location>
        <begin position="120"/>
        <end position="384"/>
    </location>
</feature>
<evidence type="ECO:0000313" key="19">
    <source>
        <dbReference type="Proteomes" id="UP000280395"/>
    </source>
</evidence>
<reference evidence="18 19" key="1">
    <citation type="submission" date="2018-08" db="EMBL/GenBank/DDBJ databases">
        <title>Recombination of ecologically and evolutionarily significant loci maintains genetic cohesion in the Pseudomonas syringae species complex.</title>
        <authorList>
            <person name="Dillon M."/>
            <person name="Thakur S."/>
            <person name="Almeida R.N.D."/>
            <person name="Weir B.S."/>
            <person name="Guttman D.S."/>
        </authorList>
    </citation>
    <scope>NUCLEOTIDE SEQUENCE [LARGE SCALE GENOMIC DNA]</scope>
    <source>
        <strain evidence="18 19">ICMP 14479</strain>
    </source>
</reference>
<comment type="pathway">
    <text evidence="3">Glycan biosynthesis; alginate biosynthesis.</text>
</comment>
<evidence type="ECO:0000256" key="4">
    <source>
        <dbReference type="ARBA" id="ARBA00006038"/>
    </source>
</evidence>
<feature type="transmembrane region" description="Helical" evidence="16">
    <location>
        <begin position="46"/>
        <end position="64"/>
    </location>
</feature>
<keyword evidence="13" id="KW-0012">Acyltransferase</keyword>
<evidence type="ECO:0000256" key="6">
    <source>
        <dbReference type="ARBA" id="ARBA00022475"/>
    </source>
</evidence>
<comment type="similarity">
    <text evidence="4">Belongs to the AlgJ family.</text>
</comment>
<keyword evidence="8" id="KW-0808">Transferase</keyword>
<keyword evidence="6" id="KW-1003">Cell membrane</keyword>
<sequence>MATLRHARCGAAAVRGVDPETVGAEFLAVPLLPILREPTMTRSLRVLYISLFLVLLLALGAWSLRSFFGFSTNADATVLNGRWTKAVETHYDDEFPIKRLGTNLWAALDYKLFNEGRPGVVLGRDHWLYSDEEFNPAVNEDQNLQGNYALVEGVRQKLKAQGIQLVMAIVPAKVRLYPEHLGEVKPASVHANLYQDFHARVAADNIPAPDLLGPLQQAKLAGKQVFLRTDTHWTPDGAEVAAKQLAKAIADKTPLSGEPQRFVTEAEKTEPHKGDLRLFLPLDPLFENLMPPKEPLEKRVTHLAEEKGDDALFSDSETPVALVGTSYSANPNWNFVGALKQALHSDVVSYAEDGHGPILPMLSYLKSDDFKNSPPQVLIWEFPERYLPINNEIGDADPAWVAQLKQAGSRQQNMAINTPKSETPDRAQN</sequence>
<dbReference type="Proteomes" id="UP000280395">
    <property type="component" value="Unassembled WGS sequence"/>
</dbReference>
<evidence type="ECO:0000256" key="9">
    <source>
        <dbReference type="ARBA" id="ARBA00022729"/>
    </source>
</evidence>
<name>A0A3M5W9L0_PSESX</name>
<feature type="compositionally biased region" description="Polar residues" evidence="15">
    <location>
        <begin position="408"/>
        <end position="421"/>
    </location>
</feature>
<gene>
    <name evidence="18" type="ORF">ALP29_04606</name>
</gene>
<keyword evidence="7" id="KW-0997">Cell inner membrane</keyword>
<dbReference type="InterPro" id="IPR034657">
    <property type="entry name" value="AlgJ"/>
</dbReference>
<evidence type="ECO:0000256" key="10">
    <source>
        <dbReference type="ARBA" id="ARBA00022764"/>
    </source>
</evidence>
<evidence type="ECO:0000256" key="1">
    <source>
        <dbReference type="ARBA" id="ARBA00004418"/>
    </source>
</evidence>
<evidence type="ECO:0000256" key="11">
    <source>
        <dbReference type="ARBA" id="ARBA00022841"/>
    </source>
</evidence>
<keyword evidence="10" id="KW-0574">Periplasm</keyword>
<evidence type="ECO:0000256" key="12">
    <source>
        <dbReference type="ARBA" id="ARBA00023136"/>
    </source>
</evidence>
<organism evidence="18 19">
    <name type="scientific">Pseudomonas syringae pv. avii</name>
    <dbReference type="NCBI Taxonomy" id="663959"/>
    <lineage>
        <taxon>Bacteria</taxon>
        <taxon>Pseudomonadati</taxon>
        <taxon>Pseudomonadota</taxon>
        <taxon>Gammaproteobacteria</taxon>
        <taxon>Pseudomonadales</taxon>
        <taxon>Pseudomonadaceae</taxon>
        <taxon>Pseudomonas</taxon>
        <taxon>Pseudomonas syringae</taxon>
    </lineage>
</organism>
<keyword evidence="9" id="KW-0732">Signal</keyword>
<proteinExistence type="inferred from homology"/>
<evidence type="ECO:0000256" key="13">
    <source>
        <dbReference type="ARBA" id="ARBA00023315"/>
    </source>
</evidence>
<dbReference type="Pfam" id="PF16822">
    <property type="entry name" value="ALGX"/>
    <property type="match status" value="1"/>
</dbReference>
<dbReference type="EMBL" id="RBUA01000097">
    <property type="protein sequence ID" value="RMU66365.1"/>
    <property type="molecule type" value="Genomic_DNA"/>
</dbReference>
<comment type="caution">
    <text evidence="18">The sequence shown here is derived from an EMBL/GenBank/DDBJ whole genome shotgun (WGS) entry which is preliminary data.</text>
</comment>
<accession>A0A3M5W9L0</accession>
<keyword evidence="11" id="KW-0016">Alginate biosynthesis</keyword>
<dbReference type="GO" id="GO:0016746">
    <property type="term" value="F:acyltransferase activity"/>
    <property type="evidence" value="ECO:0007669"/>
    <property type="project" value="UniProtKB-KW"/>
</dbReference>
<dbReference type="GO" id="GO:0005886">
    <property type="term" value="C:plasma membrane"/>
    <property type="evidence" value="ECO:0007669"/>
    <property type="project" value="UniProtKB-SubCell"/>
</dbReference>
<dbReference type="GO" id="GO:0042121">
    <property type="term" value="P:alginic acid biosynthetic process"/>
    <property type="evidence" value="ECO:0007669"/>
    <property type="project" value="UniProtKB-UniPathway"/>
</dbReference>
<evidence type="ECO:0000313" key="18">
    <source>
        <dbReference type="EMBL" id="RMU66365.1"/>
    </source>
</evidence>
<evidence type="ECO:0000256" key="14">
    <source>
        <dbReference type="ARBA" id="ARBA00031031"/>
    </source>
</evidence>
<evidence type="ECO:0000256" key="15">
    <source>
        <dbReference type="SAM" id="MobiDB-lite"/>
    </source>
</evidence>
<evidence type="ECO:0000256" key="5">
    <source>
        <dbReference type="ARBA" id="ARBA00016086"/>
    </source>
</evidence>
<evidence type="ECO:0000256" key="3">
    <source>
        <dbReference type="ARBA" id="ARBA00005182"/>
    </source>
</evidence>
<evidence type="ECO:0000256" key="7">
    <source>
        <dbReference type="ARBA" id="ARBA00022519"/>
    </source>
</evidence>
<evidence type="ECO:0000259" key="17">
    <source>
        <dbReference type="Pfam" id="PF16822"/>
    </source>
</evidence>
<evidence type="ECO:0000256" key="8">
    <source>
        <dbReference type="ARBA" id="ARBA00022679"/>
    </source>
</evidence>
<comment type="subcellular location">
    <subcellularLocation>
        <location evidence="2">Cell inner membrane</location>
        <topology evidence="2">Peripheral membrane protein</topology>
        <orientation evidence="2">Periplasmic side</orientation>
    </subcellularLocation>
    <subcellularLocation>
        <location evidence="1">Periplasm</location>
    </subcellularLocation>
</comment>
<evidence type="ECO:0000256" key="2">
    <source>
        <dbReference type="ARBA" id="ARBA00004587"/>
    </source>
</evidence>
<feature type="region of interest" description="Disordered" evidence="15">
    <location>
        <begin position="408"/>
        <end position="429"/>
    </location>
</feature>